<dbReference type="PANTHER" id="PTHR18841:SF0">
    <property type="entry name" value="VITELLINE MEMBRANE OUTER LAYER 1 HOMOLOG A-RELATED"/>
    <property type="match status" value="1"/>
</dbReference>
<name>A0ABY7F5M0_MYAAR</name>
<feature type="non-terminal residue" evidence="1">
    <location>
        <position position="122"/>
    </location>
</feature>
<evidence type="ECO:0000313" key="1">
    <source>
        <dbReference type="EMBL" id="WAR17473.1"/>
    </source>
</evidence>
<dbReference type="Gene3D" id="2.100.10.20">
    <property type="entry name" value="Vitelline membrane outer layer protein I (VOMI)"/>
    <property type="match status" value="2"/>
</dbReference>
<organism evidence="1 2">
    <name type="scientific">Mya arenaria</name>
    <name type="common">Soft-shell clam</name>
    <dbReference type="NCBI Taxonomy" id="6604"/>
    <lineage>
        <taxon>Eukaryota</taxon>
        <taxon>Metazoa</taxon>
        <taxon>Spiralia</taxon>
        <taxon>Lophotrochozoa</taxon>
        <taxon>Mollusca</taxon>
        <taxon>Bivalvia</taxon>
        <taxon>Autobranchia</taxon>
        <taxon>Heteroconchia</taxon>
        <taxon>Euheterodonta</taxon>
        <taxon>Imparidentia</taxon>
        <taxon>Neoheterodontei</taxon>
        <taxon>Myida</taxon>
        <taxon>Myoidea</taxon>
        <taxon>Myidae</taxon>
        <taxon>Mya</taxon>
    </lineage>
</organism>
<dbReference type="Proteomes" id="UP001164746">
    <property type="component" value="Chromosome 10"/>
</dbReference>
<dbReference type="EMBL" id="CP111021">
    <property type="protein sequence ID" value="WAR17473.1"/>
    <property type="molecule type" value="Genomic_DNA"/>
</dbReference>
<keyword evidence="2" id="KW-1185">Reference proteome</keyword>
<dbReference type="SUPFAM" id="SSF51092">
    <property type="entry name" value="Vitelline membrane outer protein-I (VMO-I)"/>
    <property type="match status" value="1"/>
</dbReference>
<sequence length="122" mass="13064">VESYQYTGDDTSLNAIRLICSDIKGSPSAEKPVTSAVGDWGDWQGRATCNQRPGVNLFLKAFSLQVEPPLPGHGQFGSFGNWSDSCTTGSAICGMRTLVEAFQSDGDDTALNDAIFYCCQEA</sequence>
<dbReference type="InterPro" id="IPR005515">
    <property type="entry name" value="VOMI"/>
</dbReference>
<gene>
    <name evidence="1" type="ORF">MAR_032067</name>
</gene>
<reference evidence="1" key="1">
    <citation type="submission" date="2022-11" db="EMBL/GenBank/DDBJ databases">
        <title>Centuries of genome instability and evolution in soft-shell clam transmissible cancer (bioRxiv).</title>
        <authorList>
            <person name="Hart S.F.M."/>
            <person name="Yonemitsu M.A."/>
            <person name="Giersch R.M."/>
            <person name="Beal B.F."/>
            <person name="Arriagada G."/>
            <person name="Davis B.W."/>
            <person name="Ostrander E.A."/>
            <person name="Goff S.P."/>
            <person name="Metzger M.J."/>
        </authorList>
    </citation>
    <scope>NUCLEOTIDE SEQUENCE</scope>
    <source>
        <strain evidence="1">MELC-2E11</strain>
        <tissue evidence="1">Siphon/mantle</tissue>
    </source>
</reference>
<dbReference type="Pfam" id="PF03762">
    <property type="entry name" value="VOMI"/>
    <property type="match status" value="2"/>
</dbReference>
<proteinExistence type="predicted"/>
<dbReference type="InterPro" id="IPR036706">
    <property type="entry name" value="VOMI_sf"/>
</dbReference>
<accession>A0ABY7F5M0</accession>
<evidence type="ECO:0000313" key="2">
    <source>
        <dbReference type="Proteomes" id="UP001164746"/>
    </source>
</evidence>
<protein>
    <submittedName>
        <fullName evidence="1">VMO1-like protein</fullName>
    </submittedName>
</protein>
<dbReference type="PANTHER" id="PTHR18841">
    <property type="entry name" value="VITELLINE MEMBRANE OUTER LAYER PROTEIN I-RELATED"/>
    <property type="match status" value="1"/>
</dbReference>